<dbReference type="SUPFAM" id="SSF46785">
    <property type="entry name" value="Winged helix' DNA-binding domain"/>
    <property type="match status" value="1"/>
</dbReference>
<dbReference type="Proteomes" id="UP000191056">
    <property type="component" value="Unassembled WGS sequence"/>
</dbReference>
<dbReference type="Gene3D" id="1.10.10.10">
    <property type="entry name" value="Winged helix-like DNA-binding domain superfamily/Winged helix DNA-binding domain"/>
    <property type="match status" value="1"/>
</dbReference>
<dbReference type="InterPro" id="IPR002577">
    <property type="entry name" value="HTH_HxlR"/>
</dbReference>
<evidence type="ECO:0000259" key="4">
    <source>
        <dbReference type="PROSITE" id="PS51118"/>
    </source>
</evidence>
<feature type="domain" description="HTH hxlR-type" evidence="4">
    <location>
        <begin position="11"/>
        <end position="111"/>
    </location>
</feature>
<dbReference type="GO" id="GO:0003677">
    <property type="term" value="F:DNA binding"/>
    <property type="evidence" value="ECO:0007669"/>
    <property type="project" value="UniProtKB-KW"/>
</dbReference>
<comment type="caution">
    <text evidence="5">The sequence shown here is derived from an EMBL/GenBank/DDBJ whole genome shotgun (WGS) entry which is preliminary data.</text>
</comment>
<accession>A0A1V4ISB1</accession>
<dbReference type="OrthoDB" id="9791143at2"/>
<protein>
    <submittedName>
        <fullName evidence="5">HTH-type transcriptional activator HxlR</fullName>
    </submittedName>
</protein>
<evidence type="ECO:0000313" key="5">
    <source>
        <dbReference type="EMBL" id="OPJ62793.1"/>
    </source>
</evidence>
<dbReference type="InterPro" id="IPR036390">
    <property type="entry name" value="WH_DNA-bd_sf"/>
</dbReference>
<keyword evidence="6" id="KW-1185">Reference proteome</keyword>
<sequence>MDDKTKDKSINNHLQYLLQVIGGKWKLPILCILTKKEVVRFNELKRELNGITNMSLSNCLQELEQYKIINRVQYLEMPPRVEYSLTENSKKLIPSLKGLSDWAKEQMEIDV</sequence>
<dbReference type="STRING" id="225345.CLCHR_18530"/>
<evidence type="ECO:0000256" key="2">
    <source>
        <dbReference type="ARBA" id="ARBA00023125"/>
    </source>
</evidence>
<dbReference type="PANTHER" id="PTHR33204:SF29">
    <property type="entry name" value="TRANSCRIPTIONAL REGULATOR"/>
    <property type="match status" value="1"/>
</dbReference>
<dbReference type="PANTHER" id="PTHR33204">
    <property type="entry name" value="TRANSCRIPTIONAL REGULATOR, MARR FAMILY"/>
    <property type="match status" value="1"/>
</dbReference>
<evidence type="ECO:0000256" key="3">
    <source>
        <dbReference type="ARBA" id="ARBA00023163"/>
    </source>
</evidence>
<dbReference type="PROSITE" id="PS51118">
    <property type="entry name" value="HTH_HXLR"/>
    <property type="match status" value="1"/>
</dbReference>
<dbReference type="Pfam" id="PF01638">
    <property type="entry name" value="HxlR"/>
    <property type="match status" value="1"/>
</dbReference>
<keyword evidence="2" id="KW-0238">DNA-binding</keyword>
<name>A0A1V4ISB1_9CLOT</name>
<organism evidence="5 6">
    <name type="scientific">Clostridium chromiireducens</name>
    <dbReference type="NCBI Taxonomy" id="225345"/>
    <lineage>
        <taxon>Bacteria</taxon>
        <taxon>Bacillati</taxon>
        <taxon>Bacillota</taxon>
        <taxon>Clostridia</taxon>
        <taxon>Eubacteriales</taxon>
        <taxon>Clostridiaceae</taxon>
        <taxon>Clostridium</taxon>
    </lineage>
</organism>
<keyword evidence="1" id="KW-0805">Transcription regulation</keyword>
<proteinExistence type="predicted"/>
<dbReference type="EMBL" id="MZGT01000021">
    <property type="protein sequence ID" value="OPJ62793.1"/>
    <property type="molecule type" value="Genomic_DNA"/>
</dbReference>
<gene>
    <name evidence="5" type="primary">hxlR_5</name>
    <name evidence="5" type="ORF">CLCHR_18530</name>
</gene>
<evidence type="ECO:0000313" key="6">
    <source>
        <dbReference type="Proteomes" id="UP000191056"/>
    </source>
</evidence>
<reference evidence="5 6" key="1">
    <citation type="submission" date="2017-03" db="EMBL/GenBank/DDBJ databases">
        <title>Genome sequence of Clostridium chromiireducens DSM 23318.</title>
        <authorList>
            <person name="Poehlein A."/>
            <person name="Daniel R."/>
        </authorList>
    </citation>
    <scope>NUCLEOTIDE SEQUENCE [LARGE SCALE GENOMIC DNA]</scope>
    <source>
        <strain evidence="5 6">DSM 23318</strain>
    </source>
</reference>
<evidence type="ECO:0000256" key="1">
    <source>
        <dbReference type="ARBA" id="ARBA00023015"/>
    </source>
</evidence>
<dbReference type="RefSeq" id="WP_079439415.1">
    <property type="nucleotide sequence ID" value="NZ_MZGT01000021.1"/>
</dbReference>
<dbReference type="AlphaFoldDB" id="A0A1V4ISB1"/>
<keyword evidence="3" id="KW-0804">Transcription</keyword>
<dbReference type="InterPro" id="IPR036388">
    <property type="entry name" value="WH-like_DNA-bd_sf"/>
</dbReference>